<dbReference type="PANTHER" id="PTHR46795:SF2">
    <property type="entry name" value="ABC TRANSPORTER, PERMEASE PROTEIN"/>
    <property type="match status" value="1"/>
</dbReference>
<dbReference type="EMBL" id="CP005935">
    <property type="protein sequence ID" value="AHA71957.1"/>
    <property type="molecule type" value="Genomic_DNA"/>
</dbReference>
<reference evidence="2 3" key="1">
    <citation type="submission" date="2013-05" db="EMBL/GenBank/DDBJ databases">
        <title>Complete genome sequence of Bacillus thuringiensis YBT-1518, a typical strain with high toxicity to nematode.</title>
        <authorList>
            <person name="Wang P."/>
            <person name="Zhang C."/>
            <person name="Guo M."/>
            <person name="Guo S."/>
            <person name="Zhu Y."/>
            <person name="Zheng J."/>
            <person name="Zhu L."/>
            <person name="Ruan L."/>
            <person name="Peng D."/>
            <person name="Sun M."/>
        </authorList>
    </citation>
    <scope>NUCLEOTIDE SEQUENCE [LARGE SCALE GENOMIC DNA]</scope>
    <source>
        <strain evidence="2 3">YBT-1518</strain>
    </source>
</reference>
<accession>A0A9W3KDS6</accession>
<evidence type="ECO:0000256" key="1">
    <source>
        <dbReference type="SAM" id="Phobius"/>
    </source>
</evidence>
<dbReference type="PANTHER" id="PTHR46795">
    <property type="entry name" value="ABC TRANSPORTER PERMEASE-RELATED-RELATED"/>
    <property type="match status" value="1"/>
</dbReference>
<evidence type="ECO:0008006" key="4">
    <source>
        <dbReference type="Google" id="ProtNLM"/>
    </source>
</evidence>
<keyword evidence="1" id="KW-0472">Membrane</keyword>
<feature type="transmembrane region" description="Helical" evidence="1">
    <location>
        <begin position="48"/>
        <end position="72"/>
    </location>
</feature>
<sequence length="85" mass="9649">MIAKVGLSRLELKKIVSHQLVLLFFLPIIIAIIHSTIAFMALQKLADFSVLGSSVIVLVCFLVLQIIYFYFVGAQYLKKMYKTII</sequence>
<dbReference type="Proteomes" id="UP000018566">
    <property type="component" value="Chromosome"/>
</dbReference>
<dbReference type="AlphaFoldDB" id="A0A9W3KDS6"/>
<gene>
    <name evidence="2" type="ORF">YBT1518_13930</name>
</gene>
<proteinExistence type="predicted"/>
<keyword evidence="1" id="KW-0812">Transmembrane</keyword>
<feature type="transmembrane region" description="Helical" evidence="1">
    <location>
        <begin position="20"/>
        <end position="42"/>
    </location>
</feature>
<dbReference type="KEGG" id="bthu:YBT1518_13930"/>
<dbReference type="InterPro" id="IPR052536">
    <property type="entry name" value="ABC-4_Integral_Memb_Prot"/>
</dbReference>
<evidence type="ECO:0000313" key="3">
    <source>
        <dbReference type="Proteomes" id="UP000018566"/>
    </source>
</evidence>
<keyword evidence="1" id="KW-1133">Transmembrane helix</keyword>
<protein>
    <recommendedName>
        <fullName evidence="4">ABC transporter permease</fullName>
    </recommendedName>
</protein>
<name>A0A9W3KDS6_BACTU</name>
<organism evidence="2 3">
    <name type="scientific">Bacillus thuringiensis YBT-1518</name>
    <dbReference type="NCBI Taxonomy" id="529122"/>
    <lineage>
        <taxon>Bacteria</taxon>
        <taxon>Bacillati</taxon>
        <taxon>Bacillota</taxon>
        <taxon>Bacilli</taxon>
        <taxon>Bacillales</taxon>
        <taxon>Bacillaceae</taxon>
        <taxon>Bacillus</taxon>
        <taxon>Bacillus cereus group</taxon>
    </lineage>
</organism>
<evidence type="ECO:0000313" key="2">
    <source>
        <dbReference type="EMBL" id="AHA71957.1"/>
    </source>
</evidence>